<accession>A0A850TA12</accession>
<dbReference type="SUPFAM" id="SSF49899">
    <property type="entry name" value="Concanavalin A-like lectins/glucanases"/>
    <property type="match status" value="5"/>
</dbReference>
<feature type="domain" description="PKD" evidence="6">
    <location>
        <begin position="3510"/>
        <end position="3595"/>
    </location>
</feature>
<feature type="domain" description="MAM" evidence="5">
    <location>
        <begin position="694"/>
        <end position="862"/>
    </location>
</feature>
<feature type="repeat" description="NHL" evidence="4">
    <location>
        <begin position="3315"/>
        <end position="3348"/>
    </location>
</feature>
<dbReference type="InterPro" id="IPR022409">
    <property type="entry name" value="PKD/Chitinase_dom"/>
</dbReference>
<feature type="domain" description="PKD" evidence="6">
    <location>
        <begin position="1304"/>
        <end position="1394"/>
    </location>
</feature>
<name>A0A850TA12_9BACT</name>
<dbReference type="Gene3D" id="2.120.10.30">
    <property type="entry name" value="TolB, C-terminal domain"/>
    <property type="match status" value="4"/>
</dbReference>
<feature type="repeat" description="NHL" evidence="4">
    <location>
        <begin position="3009"/>
        <end position="3040"/>
    </location>
</feature>
<feature type="domain" description="PKD" evidence="6">
    <location>
        <begin position="1255"/>
        <end position="1300"/>
    </location>
</feature>
<dbReference type="SUPFAM" id="SSF101898">
    <property type="entry name" value="NHL repeat"/>
    <property type="match status" value="3"/>
</dbReference>
<dbReference type="InterPro" id="IPR011042">
    <property type="entry name" value="6-blade_b-propeller_TolB-like"/>
</dbReference>
<evidence type="ECO:0000256" key="4">
    <source>
        <dbReference type="PROSITE-ProRule" id="PRU00504"/>
    </source>
</evidence>
<dbReference type="CDD" id="cd14254">
    <property type="entry name" value="Dockerin_II"/>
    <property type="match status" value="1"/>
</dbReference>
<dbReference type="InterPro" id="IPR000601">
    <property type="entry name" value="PKD_dom"/>
</dbReference>
<dbReference type="CDD" id="cd00146">
    <property type="entry name" value="PKD"/>
    <property type="match status" value="14"/>
</dbReference>
<dbReference type="Pfam" id="PF21471">
    <property type="entry name" value="Reelin_subrepeat-B"/>
    <property type="match status" value="2"/>
</dbReference>
<dbReference type="SMART" id="SM00560">
    <property type="entry name" value="LamGL"/>
    <property type="match status" value="3"/>
</dbReference>
<dbReference type="InterPro" id="IPR036439">
    <property type="entry name" value="Dockerin_dom_sf"/>
</dbReference>
<feature type="domain" description="PKD" evidence="6">
    <location>
        <begin position="1647"/>
        <end position="1715"/>
    </location>
</feature>
<dbReference type="Gene3D" id="2.60.120.260">
    <property type="entry name" value="Galactose-binding domain-like"/>
    <property type="match status" value="2"/>
</dbReference>
<feature type="domain" description="PKD" evidence="6">
    <location>
        <begin position="2454"/>
        <end position="2516"/>
    </location>
</feature>
<sequence length="3994" mass="433726">MKTRCRHYFFAQLLAIVLVIALLPVTVYALPGDLNGSGRVDGFDLIMFGRANGSQSQDATWNPDADLNRDEIVDSKDLEILSTHFGRNGMSFGLWVGSRYNTNDRLFKLSAKGNILQQLNNFSYPRSISGNIADNTIWIADSSDHKVYRMSGFDGSQKIEINGMQPYAVCVDPRDGSAWVADYGNNRVVKLSPAIADGYTVDTDTGSHLVVNGFSRPQWISVNPATGTIWVADTGDGSVVRLSADITDGYDISTDVGSHTDKSGFNSPYSVSVNGADGTVWVADYGNNQVVKLSATGTTEIVRISGFRQPMSVDTSFIDGSVWVADHGNNQVVRLASDGAIICRTSGFNQPYAVGVNPLDASAWVADYGNNQVVKLSSSGNELMRINGISSPASIAVFPDDVSTGRYPSVSAAVDTPNAATNTPITFMGTGNDPDGRIRLYEWDFDGDGTFDFSSKTPVATTHAYPEEGLYNPVFRVTDNDWLTATDYSLIIRVGTLKASAAADVVSGTAPLTVSFSGSFVDPLDGYVDSYQWDFDGNNIFNYFSDTTADTTFTYDKAGTYVATLKVTDGPHAAVDSITIQVNPSAPEASADADPKVGRPPLKVQFTGSGTDPDGKVLLYEWDFDGDGIYDWSSVSSPDTTYTYPDEGEYTAGLKVTDNDGMIGTATVDITVNASLVPLKSIAVVDKSSGNAPLTVNFDGSGSTGNIVKYEWNFGHCPLFYDSMDTDSGNWIAGGTWARTRAQFHSRSYAWTDSPGTNYPDDSDTALTSKALDFSEVENATLSFWHRYSTYSYYDRCRVELSTDGGTSWSQIKSYYGQQIQWNRQSIDISNYLPAPDLRIRFRLTTDSSNTSDGWYVDDIQICSDADNWVTDEDGQVSYTYPQSGLFTAQLRVTDDTEAMDITDIHIEVTPETFPSAVVTASPVEGDVPLKVDFTASASASDEGRSIVSYRWNFGEAYVWVADTRHDQVARLFHDGSGEMARVDGFNDPSSITVDPSDGTLWVADKYNDQVVKLTADGRMELLRVSGFDSPYCVTIDPSDSSVWVADYSHNQIVKLDADGTEQVRVNGFSRPTHISLNPSDGSVWVADYNHNQVVKLDRNGTELIRISGFSSPGTLAVNPADGTVWVSNESNDTVVKLSADIANGYDYTTDTGSHQVIDGFDFPAGITVNSADNSVWVADRYHNEVVHLAADGTEILRTGGFYRPVAVAVNSTTGNVWVADTSNHQVVLLSAAGREISRMDGFNSPGGVTIVSSGSGNFFTSETTGNTSHTYTSPGIYHAVFTAEDNDGFTVSQSVDITVAGGPHVTAKANTTTGTAPVEVYFSADITDKTGIITSYQWDFDGNGTYDSQSDATANIRHIYPAAGTYEAKVNVINDVGQSDTDTVTITVSSASPEAFAQATPAQGNTPLTVNFTGTGTDVDGSIVKYEWDFENNGTYDFTSAATGMTSHTYTAQGDYTAVLRVTDDDGRTGTDTVQIQAYPASQPLALIENTDRLKGYTPYRSDFYVQGLDPDGSIVKYEIDFNGDGTFETIQPTAFGDNAEAGTMNWTAEGTWARTTRAAHSPAYSWTDSPETDYADDTDASLTSKTIDLSSATTPKLVFWHKYEFQYGDYGRVEISSNDGASWSQVKYYSNNTLDTWQRVELDLSSYAGNATVKLRFRLTSNSADTADGWYIDDVWVGEPVSHIFTAAGEYPVTLRVTDNEGNTHTSSRTVTVAANENMSRIWVTDHYNNQVVRLSDLGDTLARINGFNRPLMVAADPVTGDAWVTDKYNDRIVKLSPETPDGYNVGYAYATDASPQQSHGVLYGNTVLSDQGQLNKSMYFDGSGDYIQIPDIEEYNTSAWTMEAWIRPEILTGNRTVLGKVSQAKDRALIMTADKISFLYYQSGRKYLEAPTPLIADQWYHVAVTYDGTTGAIKLYLDGTLAIETTATLDMTNTDPLMIGRSNCCSEYFQGWIDDVRVWHTVKSQAELSSGRTSELTGNEAGLAGYWQLNSDAPPYHKIIDGFDDPEGISVNSSTHNAWVADTRNNRIIQISPQGAILKRIYGFNTPLNVLADPDNGNVWVADASAMTRLNQTAIDGYFARADKLTPDETNAQKPGMVAGGPGSDTGKLSGCLKLDGSNDYIVIPPDPALDVQNFTVEAWVKNDSSVYNRTIFMRANNEGGNELYFGFDTSNTLEAILDNGSANKFTNTDTPVDFQDGEWHHVALTYDGSQLICYVDGTEYGTPAALSATLDFGDSQALIGADFDRFNSALGNYYPGYIDEVRIFNSARTKAEINDAMAAEIPSGTSGLVGYWKLNSLSPGSALTVTGFSSPYGLSLDPSDHGIWVADRNNDQVVKLAQEGTRMYTKGGYSSPHWIDADPATQGAWISDYNNDRIIKIRSDGVETHWLYGFDNPADIKVNPDDATAWVADRYNDQVVKLSADGTELLRLSGFNDPWSVSIDPAGRLKNDPPSVTAEAAPAAGDAPLTVSFNADATDNGTIIAYSWDFDGDGRFDWSSNTTATTQYTYDTPGTYAPLCRVTDDNNLAGYASPGPIHVGPVTITPIVSPKTGNSPLNVTLEAEATGLDKGVNVETWEWDFNGDGIYDFISTQSAKTTHTYSPGGAYTAILRVTDTQGNQFFAASTITAVKQPPSVNNYASPTTGNAPLNVVLDGYANDPDGAIVFYEWDYNGDGAYDWFSTTTADTEFTYSTPGTYDTVFRATDNDGLTTQATKTITVGQAQLPPRATLSASADKGPAPLAVDFTGIGTDDDGQIQLYEWDIDGDGVYDASATDTGDISHTYTTPGQYNAIFRVTDSDGLTDTETKLITVQSAGAPNAVANATPQNGTTPLTVEFTATGSNDPDGSIVQYDWFFDSDPEVWVADHYNNKVKQLHGYQVVKEVDNLSRPYRLSMLPDKTLWLTEYNNNQVVRLSADGKTEIARADGFYYPYGIAASPSDNGAWVADYNHHQVVKLDGTGTEQLRLDGFDNPTSVAVSPVDDTIWVTDRDHHQVVRLDADGNERQRFSGFYYPSWVTVDNSDGSVWIADKSNNRIVKLSADAPKGYHTDVHSVTPEEISEEIPTMAFGQTTRQGGNLSDGLYLDGSGDYLLIPDGTFPDLTDFTLEAWIKGEYVHNSALFMRGNADGGNEIYIGFYGNSAIEVILDNGSSQRFSGNLNFIDNAWHHVAVTYDATTQTLSCFVNGEAYGTPVTLSAAMEFQGSHALIGADYDGFNTSLGNYFKGTIDEVRLWNTARTPTQLDASKDAELDGSESGLISYWKLNTLDPTPYHQTLGGFNQPQFIALNPANGIAWVCDYNNNQMVKVSRDCTRELARIDGFNHPHEAAVNPRNGSVWVADTDHHQIAVLDAGGRLLQRIDGFNRPTSLLITPDTGKHISLTSDQPVEHTYPNTGKYSAALRVTDDQGNTDTDTIVIKAGSYPEALAIAYPTTGTVPLTVRFAANAKSPAGTIETFEWDFDGDGTRDWYTVISENKEHTFTKPGVYTATLTVTDNQGLQDVKTVTITVLKPNEGPEVFASADPKNGYPPLEVTFTGLGKSANTTLKLFEWDFNGDGSYDYSSNTSGITSHTYAAAGLYNAVFRATDQAGNSTTERVRVNVKPIGAPTATIQASVTSGSAALEVQFNGSGGEKENIVTYEWDFNGDGVYDVTSATATQVDHVYTIPGAYNALLRITNDQGLSDTAMVTINVSAGVSASLSLDSFDPTAGETIDINSVLTSQAKVSIKITDRTGKLLRALVTDETRSSGYYTDTWDGKDDKGAILESGVYLYTIEYETGGTTYVYDLTNDVDPANQIITPDYPSTFNPFNAETNFFRYTLDAKSEITVYISPFVGGAQTRAKTLLLRQPQKAGSYVLVWDGTDDSGDLVEAMSYVLAVFQWPLPDNAIIINTSPVISDPSINPVYLNPDAHPYDDENRTEITFTLSKESDVILSIFDASNYIIRTVTLEKVPAGPGNKIYWDGKNSSGKNVTPGVYRTKLIATDANGSKSLDANALLIIFY</sequence>
<dbReference type="Proteomes" id="UP000553343">
    <property type="component" value="Unassembled WGS sequence"/>
</dbReference>
<keyword evidence="2" id="KW-0677">Repeat</keyword>
<dbReference type="InterPro" id="IPR035986">
    <property type="entry name" value="PKD_dom_sf"/>
</dbReference>
<dbReference type="Gene3D" id="2.40.10.500">
    <property type="match status" value="6"/>
</dbReference>
<dbReference type="GO" id="GO:0016020">
    <property type="term" value="C:membrane"/>
    <property type="evidence" value="ECO:0007669"/>
    <property type="project" value="InterPro"/>
</dbReference>
<organism evidence="7 8">
    <name type="scientific">Desulfobacter latus</name>
    <dbReference type="NCBI Taxonomy" id="2292"/>
    <lineage>
        <taxon>Bacteria</taxon>
        <taxon>Pseudomonadati</taxon>
        <taxon>Thermodesulfobacteriota</taxon>
        <taxon>Desulfobacteria</taxon>
        <taxon>Desulfobacterales</taxon>
        <taxon>Desulfobacteraceae</taxon>
        <taxon>Desulfobacter</taxon>
    </lineage>
</organism>
<dbReference type="SUPFAM" id="SSF63446">
    <property type="entry name" value="Type I dockerin domain"/>
    <property type="match status" value="1"/>
</dbReference>
<dbReference type="InterPro" id="IPR013320">
    <property type="entry name" value="ConA-like_dom_sf"/>
</dbReference>
<dbReference type="RefSeq" id="WP_178366863.1">
    <property type="nucleotide sequence ID" value="NZ_JACADJ010000033.1"/>
</dbReference>
<dbReference type="InterPro" id="IPR006558">
    <property type="entry name" value="LamG-like"/>
</dbReference>
<dbReference type="PROSITE" id="PS00018">
    <property type="entry name" value="EF_HAND_1"/>
    <property type="match status" value="1"/>
</dbReference>
<dbReference type="SUPFAM" id="SSF49299">
    <property type="entry name" value="PKD domain"/>
    <property type="match status" value="13"/>
</dbReference>
<dbReference type="Pfam" id="PF13860">
    <property type="entry name" value="FlgD_ig"/>
    <property type="match status" value="2"/>
</dbReference>
<dbReference type="Pfam" id="PF24684">
    <property type="entry name" value="Vgb_lyase"/>
    <property type="match status" value="1"/>
</dbReference>
<dbReference type="InterPro" id="IPR013783">
    <property type="entry name" value="Ig-like_fold"/>
</dbReference>
<reference evidence="7 8" key="1">
    <citation type="submission" date="2020-06" db="EMBL/GenBank/DDBJ databases">
        <title>High-quality draft genome of sulfate reducer Desulfobacter latus type strain AcrS2 isolated from marine sediment.</title>
        <authorList>
            <person name="Hoppe M."/>
            <person name="Larsen C.K."/>
            <person name="Marshall I.P.G."/>
            <person name="Schramm A."/>
            <person name="Marietou A.G."/>
        </authorList>
    </citation>
    <scope>NUCLEOTIDE SEQUENCE [LARGE SCALE GENOMIC DNA]</scope>
    <source>
        <strain evidence="7 8">AcRS2</strain>
    </source>
</reference>
<feature type="domain" description="PKD" evidence="6">
    <location>
        <begin position="3601"/>
        <end position="3690"/>
    </location>
</feature>
<proteinExistence type="predicted"/>
<dbReference type="Pfam" id="PF13385">
    <property type="entry name" value="Laminin_G_3"/>
    <property type="match status" value="3"/>
</dbReference>
<comment type="caution">
    <text evidence="7">The sequence shown here is derived from an EMBL/GenBank/DDBJ whole genome shotgun (WGS) entry which is preliminary data.</text>
</comment>
<dbReference type="InterPro" id="IPR002105">
    <property type="entry name" value="Dockerin_1_rpt"/>
</dbReference>
<dbReference type="Pfam" id="PF01436">
    <property type="entry name" value="NHL"/>
    <property type="match status" value="3"/>
</dbReference>
<dbReference type="InterPro" id="IPR050952">
    <property type="entry name" value="TRIM-NHL_E3_ligases"/>
</dbReference>
<dbReference type="InterPro" id="IPR000998">
    <property type="entry name" value="MAM_dom"/>
</dbReference>
<dbReference type="InterPro" id="IPR001258">
    <property type="entry name" value="NHL_repeat"/>
</dbReference>
<dbReference type="Gene3D" id="2.60.40.10">
    <property type="entry name" value="Immunoglobulins"/>
    <property type="match status" value="15"/>
</dbReference>
<feature type="repeat" description="NHL" evidence="4">
    <location>
        <begin position="1159"/>
        <end position="1192"/>
    </location>
</feature>
<evidence type="ECO:0000259" key="5">
    <source>
        <dbReference type="PROSITE" id="PS50060"/>
    </source>
</evidence>
<feature type="repeat" description="NHL" evidence="4">
    <location>
        <begin position="2966"/>
        <end position="2999"/>
    </location>
</feature>
<feature type="domain" description="PKD" evidence="6">
    <location>
        <begin position="2726"/>
        <end position="2818"/>
    </location>
</feature>
<dbReference type="Gene3D" id="1.10.1330.10">
    <property type="entry name" value="Dockerin domain"/>
    <property type="match status" value="1"/>
</dbReference>
<dbReference type="InterPro" id="IPR049419">
    <property type="entry name" value="Reelin_subrepeat-B"/>
</dbReference>
<dbReference type="SUPFAM" id="SSF63825">
    <property type="entry name" value="YWTD domain"/>
    <property type="match status" value="1"/>
</dbReference>
<dbReference type="EMBL" id="JACADJ010000033">
    <property type="protein sequence ID" value="NWH05408.1"/>
    <property type="molecule type" value="Genomic_DNA"/>
</dbReference>
<feature type="domain" description="PKD" evidence="6">
    <location>
        <begin position="1394"/>
        <end position="1484"/>
    </location>
</feature>
<feature type="repeat" description="NHL" evidence="4">
    <location>
        <begin position="1750"/>
        <end position="1781"/>
    </location>
</feature>
<dbReference type="InterPro" id="IPR025965">
    <property type="entry name" value="FlgD/Vpr_Ig-like"/>
</dbReference>
<evidence type="ECO:0000256" key="1">
    <source>
        <dbReference type="ARBA" id="ARBA00022729"/>
    </source>
</evidence>
<protein>
    <submittedName>
        <fullName evidence="7">PKD domain-containing protein</fullName>
    </submittedName>
</protein>
<dbReference type="GO" id="GO:0000272">
    <property type="term" value="P:polysaccharide catabolic process"/>
    <property type="evidence" value="ECO:0007669"/>
    <property type="project" value="InterPro"/>
</dbReference>
<dbReference type="PROSITE" id="PS50093">
    <property type="entry name" value="PKD"/>
    <property type="match status" value="13"/>
</dbReference>
<feature type="repeat" description="NHL" evidence="4">
    <location>
        <begin position="258"/>
        <end position="296"/>
    </location>
</feature>
<keyword evidence="8" id="KW-1185">Reference proteome</keyword>
<feature type="domain" description="PKD" evidence="6">
    <location>
        <begin position="2634"/>
        <end position="2719"/>
    </location>
</feature>
<dbReference type="PANTHER" id="PTHR24104">
    <property type="entry name" value="E3 UBIQUITIN-PROTEIN LIGASE NHLRC1-RELATED"/>
    <property type="match status" value="1"/>
</dbReference>
<evidence type="ECO:0000256" key="2">
    <source>
        <dbReference type="ARBA" id="ARBA00022737"/>
    </source>
</evidence>
<dbReference type="CDD" id="cd05819">
    <property type="entry name" value="NHL"/>
    <property type="match status" value="3"/>
</dbReference>
<keyword evidence="1" id="KW-0732">Signal</keyword>
<feature type="domain" description="PKD" evidence="6">
    <location>
        <begin position="501"/>
        <end position="582"/>
    </location>
</feature>
<evidence type="ECO:0000313" key="7">
    <source>
        <dbReference type="EMBL" id="NWH05408.1"/>
    </source>
</evidence>
<gene>
    <name evidence="7" type="ORF">HXW94_10485</name>
</gene>
<keyword evidence="3" id="KW-1015">Disulfide bond</keyword>
<dbReference type="PROSITE" id="PS51125">
    <property type="entry name" value="NHL"/>
    <property type="match status" value="8"/>
</dbReference>
<dbReference type="Gene3D" id="2.60.40.4070">
    <property type="match status" value="2"/>
</dbReference>
<feature type="repeat" description="NHL" evidence="4">
    <location>
        <begin position="1193"/>
        <end position="1233"/>
    </location>
</feature>
<dbReference type="SUPFAM" id="SSF63829">
    <property type="entry name" value="Calcium-dependent phosphotriesterase"/>
    <property type="match status" value="3"/>
</dbReference>
<dbReference type="PANTHER" id="PTHR24104:SF25">
    <property type="entry name" value="PROTEIN LIN-41"/>
    <property type="match status" value="1"/>
</dbReference>
<dbReference type="SMART" id="SM00089">
    <property type="entry name" value="PKD"/>
    <property type="match status" value="17"/>
</dbReference>
<dbReference type="GO" id="GO:0008270">
    <property type="term" value="F:zinc ion binding"/>
    <property type="evidence" value="ECO:0007669"/>
    <property type="project" value="UniProtKB-KW"/>
</dbReference>
<feature type="domain" description="PKD" evidence="6">
    <location>
        <begin position="3418"/>
        <end position="3503"/>
    </location>
</feature>
<dbReference type="Pfam" id="PF00404">
    <property type="entry name" value="Dockerin_1"/>
    <property type="match status" value="1"/>
</dbReference>
<feature type="domain" description="PKD" evidence="6">
    <location>
        <begin position="587"/>
        <end position="679"/>
    </location>
</feature>
<feature type="repeat" description="NHL" evidence="4">
    <location>
        <begin position="984"/>
        <end position="1017"/>
    </location>
</feature>
<dbReference type="Gene3D" id="2.60.120.200">
    <property type="match status" value="3"/>
</dbReference>
<evidence type="ECO:0000256" key="3">
    <source>
        <dbReference type="ARBA" id="ARBA00023157"/>
    </source>
</evidence>
<dbReference type="Pfam" id="PF18911">
    <property type="entry name" value="PKD_4"/>
    <property type="match status" value="12"/>
</dbReference>
<feature type="domain" description="PKD" evidence="6">
    <location>
        <begin position="2542"/>
        <end position="2628"/>
    </location>
</feature>
<dbReference type="PROSITE" id="PS50060">
    <property type="entry name" value="MAM_2"/>
    <property type="match status" value="1"/>
</dbReference>
<evidence type="ECO:0000259" key="6">
    <source>
        <dbReference type="PROSITE" id="PS50093"/>
    </source>
</evidence>
<evidence type="ECO:0000313" key="8">
    <source>
        <dbReference type="Proteomes" id="UP000553343"/>
    </source>
</evidence>
<dbReference type="GO" id="GO:0004553">
    <property type="term" value="F:hydrolase activity, hydrolyzing O-glycosyl compounds"/>
    <property type="evidence" value="ECO:0007669"/>
    <property type="project" value="InterPro"/>
</dbReference>
<dbReference type="InterPro" id="IPR018247">
    <property type="entry name" value="EF_Hand_1_Ca_BS"/>
</dbReference>